<dbReference type="HAMAP" id="MF_01369_B">
    <property type="entry name" value="Ribosomal_uL23_B"/>
    <property type="match status" value="1"/>
</dbReference>
<comment type="subcellular location">
    <subcellularLocation>
        <location evidence="5">Plastid</location>
        <location evidence="5">Chloroplast</location>
    </subcellularLocation>
</comment>
<dbReference type="PANTHER" id="PTHR11620">
    <property type="entry name" value="60S RIBOSOMAL PROTEIN L23A"/>
    <property type="match status" value="1"/>
</dbReference>
<dbReference type="Gene3D" id="3.30.70.330">
    <property type="match status" value="1"/>
</dbReference>
<comment type="function">
    <text evidence="5">Binds to 23S rRNA.</text>
</comment>
<dbReference type="AlphaFoldDB" id="A0A0S2LPN4"/>
<keyword evidence="6" id="KW-0150">Chloroplast</keyword>
<dbReference type="GO" id="GO:1990904">
    <property type="term" value="C:ribonucleoprotein complex"/>
    <property type="evidence" value="ECO:0007669"/>
    <property type="project" value="UniProtKB-KW"/>
</dbReference>
<evidence type="ECO:0000256" key="4">
    <source>
        <dbReference type="ARBA" id="ARBA00035287"/>
    </source>
</evidence>
<dbReference type="EMBL" id="KT625419">
    <property type="protein sequence ID" value="ALO63375.1"/>
    <property type="molecule type" value="Genomic_DNA"/>
</dbReference>
<proteinExistence type="inferred from homology"/>
<evidence type="ECO:0000313" key="6">
    <source>
        <dbReference type="EMBL" id="ALO63375.1"/>
    </source>
</evidence>
<dbReference type="GO" id="GO:0009507">
    <property type="term" value="C:chloroplast"/>
    <property type="evidence" value="ECO:0007669"/>
    <property type="project" value="UniProtKB-SubCell"/>
</dbReference>
<organism evidence="6">
    <name type="scientific">Carteria sp. SAG 8-5</name>
    <dbReference type="NCBI Taxonomy" id="1756294"/>
    <lineage>
        <taxon>Eukaryota</taxon>
        <taxon>Viridiplantae</taxon>
        <taxon>Chlorophyta</taxon>
        <taxon>core chlorophytes</taxon>
        <taxon>Chlorophyceae</taxon>
        <taxon>CS clade</taxon>
        <taxon>Chlamydomonadales</taxon>
        <taxon>Chlamydomonadaceae</taxon>
        <taxon>Carteria</taxon>
    </lineage>
</organism>
<dbReference type="GO" id="GO:0006412">
    <property type="term" value="P:translation"/>
    <property type="evidence" value="ECO:0007669"/>
    <property type="project" value="UniProtKB-UniRule"/>
</dbReference>
<dbReference type="InterPro" id="IPR012678">
    <property type="entry name" value="Ribosomal_uL23/eL15/eS24_sf"/>
</dbReference>
<evidence type="ECO:0000256" key="2">
    <source>
        <dbReference type="ARBA" id="ARBA00022980"/>
    </source>
</evidence>
<geneLocation type="chloroplast" evidence="6"/>
<dbReference type="InterPro" id="IPR012677">
    <property type="entry name" value="Nucleotide-bd_a/b_plait_sf"/>
</dbReference>
<comment type="subunit">
    <text evidence="5">Part of the 50S ribosomal subunit.</text>
</comment>
<dbReference type="GO" id="GO:0003735">
    <property type="term" value="F:structural constituent of ribosome"/>
    <property type="evidence" value="ECO:0007669"/>
    <property type="project" value="InterPro"/>
</dbReference>
<keyword evidence="6" id="KW-0934">Plastid</keyword>
<protein>
    <recommendedName>
        <fullName evidence="4 5">Large ribosomal subunit protein uL23c</fullName>
    </recommendedName>
</protein>
<comment type="similarity">
    <text evidence="1 5">Belongs to the universal ribosomal protein uL23 family.</text>
</comment>
<sequence length="112" mass="13026">MNTNWEKIMESKLSPVTTVLDLIKYPVITEKSYLALSKNKNKQYTFDVDLRLTKPQIKKLFENLYNVNIIAINTHIPPRKIKRLGASQGNQSRYKRVILTLKEGQSLNYTLT</sequence>
<keyword evidence="5" id="KW-0694">RNA-binding</keyword>
<keyword evidence="3 5" id="KW-0687">Ribonucleoprotein</keyword>
<evidence type="ECO:0000256" key="3">
    <source>
        <dbReference type="ARBA" id="ARBA00023274"/>
    </source>
</evidence>
<dbReference type="GO" id="GO:0019843">
    <property type="term" value="F:rRNA binding"/>
    <property type="evidence" value="ECO:0007669"/>
    <property type="project" value="UniProtKB-UniRule"/>
</dbReference>
<accession>A0A0S2LPN4</accession>
<dbReference type="Pfam" id="PF00276">
    <property type="entry name" value="Ribosomal_L23"/>
    <property type="match status" value="1"/>
</dbReference>
<gene>
    <name evidence="5 6" type="primary">rpl23</name>
</gene>
<keyword evidence="5" id="KW-0699">rRNA-binding</keyword>
<name>A0A0S2LPN4_9CHLO</name>
<keyword evidence="2 5" id="KW-0689">Ribosomal protein</keyword>
<dbReference type="InterPro" id="IPR013025">
    <property type="entry name" value="Ribosomal_uL23-like"/>
</dbReference>
<reference evidence="6" key="1">
    <citation type="journal article" date="2015" name="BMC Evol. Biol.">
        <title>Chloroplast phylogenomic analysis of chlorophyte green algae identifies a novel lineage sister to the Sphaeropleales (Chlorophyceae).</title>
        <authorList>
            <person name="Lemieux C."/>
            <person name="Vincent A.T."/>
            <person name="Labarre A."/>
            <person name="Otis C."/>
            <person name="Turmel M."/>
        </authorList>
    </citation>
    <scope>NUCLEOTIDE SEQUENCE</scope>
</reference>
<evidence type="ECO:0000256" key="1">
    <source>
        <dbReference type="ARBA" id="ARBA00006700"/>
    </source>
</evidence>
<evidence type="ECO:0000256" key="5">
    <source>
        <dbReference type="HAMAP-Rule" id="MF_01369"/>
    </source>
</evidence>
<dbReference type="GO" id="GO:0005840">
    <property type="term" value="C:ribosome"/>
    <property type="evidence" value="ECO:0007669"/>
    <property type="project" value="UniProtKB-KW"/>
</dbReference>
<dbReference type="SUPFAM" id="SSF54189">
    <property type="entry name" value="Ribosomal proteins S24e, L23 and L15e"/>
    <property type="match status" value="1"/>
</dbReference>